<reference evidence="1" key="1">
    <citation type="submission" date="2023-07" db="EMBL/GenBank/DDBJ databases">
        <title>Black Yeasts Isolated from many extreme environments.</title>
        <authorList>
            <person name="Coleine C."/>
            <person name="Stajich J.E."/>
            <person name="Selbmann L."/>
        </authorList>
    </citation>
    <scope>NUCLEOTIDE SEQUENCE</scope>
    <source>
        <strain evidence="1">CCFEE 5714</strain>
    </source>
</reference>
<evidence type="ECO:0000313" key="2">
    <source>
        <dbReference type="Proteomes" id="UP001281147"/>
    </source>
</evidence>
<evidence type="ECO:0000313" key="1">
    <source>
        <dbReference type="EMBL" id="KAK3712691.1"/>
    </source>
</evidence>
<protein>
    <submittedName>
        <fullName evidence="1">Uncharacterized protein</fullName>
    </submittedName>
</protein>
<comment type="caution">
    <text evidence="1">The sequence shown here is derived from an EMBL/GenBank/DDBJ whole genome shotgun (WGS) entry which is preliminary data.</text>
</comment>
<name>A0ACC3N9G0_9PEZI</name>
<sequence length="115" mass="12805">MPIPNSITARGLNIGTIVGWQQTLDNISSYKWKMYPESTLLELTNGEVDVVGGAGRGDGHMRDSARRPIDGYERNQRHEAYQGAMEAMIDIMRPSTSEAMNEVGYTIRHGSTRYG</sequence>
<organism evidence="1 2">
    <name type="scientific">Vermiconidia calcicola</name>
    <dbReference type="NCBI Taxonomy" id="1690605"/>
    <lineage>
        <taxon>Eukaryota</taxon>
        <taxon>Fungi</taxon>
        <taxon>Dikarya</taxon>
        <taxon>Ascomycota</taxon>
        <taxon>Pezizomycotina</taxon>
        <taxon>Dothideomycetes</taxon>
        <taxon>Dothideomycetidae</taxon>
        <taxon>Mycosphaerellales</taxon>
        <taxon>Extremaceae</taxon>
        <taxon>Vermiconidia</taxon>
    </lineage>
</organism>
<accession>A0ACC3N9G0</accession>
<keyword evidence="2" id="KW-1185">Reference proteome</keyword>
<dbReference type="Proteomes" id="UP001281147">
    <property type="component" value="Unassembled WGS sequence"/>
</dbReference>
<proteinExistence type="predicted"/>
<gene>
    <name evidence="1" type="ORF">LTR37_008955</name>
</gene>
<dbReference type="EMBL" id="JAUTXU010000068">
    <property type="protein sequence ID" value="KAK3712691.1"/>
    <property type="molecule type" value="Genomic_DNA"/>
</dbReference>